<evidence type="ECO:0000256" key="3">
    <source>
        <dbReference type="ARBA" id="ARBA00022525"/>
    </source>
</evidence>
<dbReference type="Proteomes" id="UP001194580">
    <property type="component" value="Unassembled WGS sequence"/>
</dbReference>
<dbReference type="GO" id="GO:0005576">
    <property type="term" value="C:extracellular region"/>
    <property type="evidence" value="ECO:0007669"/>
    <property type="project" value="UniProtKB-SubCell"/>
</dbReference>
<evidence type="ECO:0000256" key="1">
    <source>
        <dbReference type="ARBA" id="ARBA00004340"/>
    </source>
</evidence>
<comment type="subcellular location">
    <subcellularLocation>
        <location evidence="1">Host cell</location>
    </subcellularLocation>
    <subcellularLocation>
        <location evidence="2">Secreted</location>
    </subcellularLocation>
</comment>
<keyword evidence="3" id="KW-0964">Secreted</keyword>
<accession>A0AAD4H0R3</accession>
<feature type="non-terminal residue" evidence="5">
    <location>
        <position position="114"/>
    </location>
</feature>
<dbReference type="Pfam" id="PF20147">
    <property type="entry name" value="Crinkler"/>
    <property type="match status" value="1"/>
</dbReference>
<proteinExistence type="predicted"/>
<evidence type="ECO:0000259" key="4">
    <source>
        <dbReference type="Pfam" id="PF20147"/>
    </source>
</evidence>
<dbReference type="GO" id="GO:0043657">
    <property type="term" value="C:host cell"/>
    <property type="evidence" value="ECO:0007669"/>
    <property type="project" value="UniProtKB-SubCell"/>
</dbReference>
<organism evidence="5 6">
    <name type="scientific">Linnemannia exigua</name>
    <dbReference type="NCBI Taxonomy" id="604196"/>
    <lineage>
        <taxon>Eukaryota</taxon>
        <taxon>Fungi</taxon>
        <taxon>Fungi incertae sedis</taxon>
        <taxon>Mucoromycota</taxon>
        <taxon>Mortierellomycotina</taxon>
        <taxon>Mortierellomycetes</taxon>
        <taxon>Mortierellales</taxon>
        <taxon>Mortierellaceae</taxon>
        <taxon>Linnemannia</taxon>
    </lineage>
</organism>
<gene>
    <name evidence="5" type="ORF">BGZ95_007216</name>
</gene>
<sequence length="114" mass="12763">SDSFKVSLPLTADISDLKDAIKHKSSPEFDFIAAHRLILWKVLIPLPQDYNDDIEEEEEEGGSRVCLDEISKKEKKLLERLSKKVSIVFGSHPDDNAIHVVVKRPPKSIAGNVS</sequence>
<reference evidence="5" key="1">
    <citation type="journal article" date="2020" name="Fungal Divers.">
        <title>Resolving the Mortierellaceae phylogeny through synthesis of multi-gene phylogenetics and phylogenomics.</title>
        <authorList>
            <person name="Vandepol N."/>
            <person name="Liber J."/>
            <person name="Desiro A."/>
            <person name="Na H."/>
            <person name="Kennedy M."/>
            <person name="Barry K."/>
            <person name="Grigoriev I.V."/>
            <person name="Miller A.N."/>
            <person name="O'Donnell K."/>
            <person name="Stajich J.E."/>
            <person name="Bonito G."/>
        </authorList>
    </citation>
    <scope>NUCLEOTIDE SEQUENCE</scope>
    <source>
        <strain evidence="5">NRRL 28262</strain>
    </source>
</reference>
<dbReference type="InterPro" id="IPR045379">
    <property type="entry name" value="Crinkler_N"/>
</dbReference>
<comment type="caution">
    <text evidence="5">The sequence shown here is derived from an EMBL/GenBank/DDBJ whole genome shotgun (WGS) entry which is preliminary data.</text>
</comment>
<protein>
    <recommendedName>
        <fullName evidence="4">Crinkler effector protein N-terminal domain-containing protein</fullName>
    </recommendedName>
</protein>
<evidence type="ECO:0000313" key="5">
    <source>
        <dbReference type="EMBL" id="KAG0250358.1"/>
    </source>
</evidence>
<evidence type="ECO:0000256" key="2">
    <source>
        <dbReference type="ARBA" id="ARBA00004613"/>
    </source>
</evidence>
<dbReference type="EMBL" id="JAAAIL010003488">
    <property type="protein sequence ID" value="KAG0250358.1"/>
    <property type="molecule type" value="Genomic_DNA"/>
</dbReference>
<feature type="domain" description="Crinkler effector protein N-terminal" evidence="4">
    <location>
        <begin position="3"/>
        <end position="103"/>
    </location>
</feature>
<keyword evidence="6" id="KW-1185">Reference proteome</keyword>
<evidence type="ECO:0000313" key="6">
    <source>
        <dbReference type="Proteomes" id="UP001194580"/>
    </source>
</evidence>
<name>A0AAD4H0R3_9FUNG</name>
<dbReference type="AlphaFoldDB" id="A0AAD4H0R3"/>